<accession>A0A9P5H871</accession>
<dbReference type="AlphaFoldDB" id="A0A9P5H871"/>
<protein>
    <submittedName>
        <fullName evidence="2">Uncharacterized protein</fullName>
    </submittedName>
</protein>
<dbReference type="Proteomes" id="UP000722485">
    <property type="component" value="Unassembled WGS sequence"/>
</dbReference>
<sequence length="497" mass="56931">MGGSAFATGRSNPLFTPRMPKNVYNAVKTRCHAVLREHYLCVASPIDGPGKTDFGDVDILLAWPLNPSAGKHEAFKTISEALNATQTIVDKGKDVSGHLALPWPSEMSLALEDARQDALSVNSRSDDSPATDESQEARQSNDDQPLSESSQPSSTDSSSVTLENQTDKASRTQRHPVELKANLLLQAPQADQDQERFIQVDVRVCDTLEYFHWMLFKHAHGDVWNLLGTTIRPYGLSVDECSLWLRIPEIEDFNRSRAKVLLTSDPVEILHFLGLPIEDFWTEPFENLDAMYEYVARCRLFWVRPLDPEEENAGTELEQDRKKLKANDRRRMNQRPGFRKWVEEFKPRCREEGRFHVNPTTREQVTQEAFDWFHVQDEFEARRQEFLLEKQKDMIWTKIIKGSIPDADPSDQLAILYRSCLVKALKRVILEGDDRYGVLPESSLKDKDGFYIPEDVVDFITKHQDKIGKVAMEINHAGYEEQKKRKSAKLAEAEKEL</sequence>
<dbReference type="EMBL" id="JAANBB010000071">
    <property type="protein sequence ID" value="KAF7551825.1"/>
    <property type="molecule type" value="Genomic_DNA"/>
</dbReference>
<dbReference type="OrthoDB" id="4708870at2759"/>
<evidence type="ECO:0000313" key="2">
    <source>
        <dbReference type="EMBL" id="KAF7551825.1"/>
    </source>
</evidence>
<feature type="region of interest" description="Disordered" evidence="1">
    <location>
        <begin position="114"/>
        <end position="175"/>
    </location>
</feature>
<keyword evidence="3" id="KW-1185">Reference proteome</keyword>
<gene>
    <name evidence="2" type="ORF">G7Z17_g4768</name>
</gene>
<name>A0A9P5H871_9HYPO</name>
<evidence type="ECO:0000256" key="1">
    <source>
        <dbReference type="SAM" id="MobiDB-lite"/>
    </source>
</evidence>
<proteinExistence type="predicted"/>
<reference evidence="2" key="1">
    <citation type="submission" date="2020-03" db="EMBL/GenBank/DDBJ databases">
        <title>Draft Genome Sequence of Cylindrodendrum hubeiense.</title>
        <authorList>
            <person name="Buettner E."/>
            <person name="Kellner H."/>
        </authorList>
    </citation>
    <scope>NUCLEOTIDE SEQUENCE</scope>
    <source>
        <strain evidence="2">IHI 201604</strain>
    </source>
</reference>
<evidence type="ECO:0000313" key="3">
    <source>
        <dbReference type="Proteomes" id="UP000722485"/>
    </source>
</evidence>
<feature type="compositionally biased region" description="Low complexity" evidence="1">
    <location>
        <begin position="143"/>
        <end position="163"/>
    </location>
</feature>
<organism evidence="2 3">
    <name type="scientific">Cylindrodendrum hubeiense</name>
    <dbReference type="NCBI Taxonomy" id="595255"/>
    <lineage>
        <taxon>Eukaryota</taxon>
        <taxon>Fungi</taxon>
        <taxon>Dikarya</taxon>
        <taxon>Ascomycota</taxon>
        <taxon>Pezizomycotina</taxon>
        <taxon>Sordariomycetes</taxon>
        <taxon>Hypocreomycetidae</taxon>
        <taxon>Hypocreales</taxon>
        <taxon>Nectriaceae</taxon>
        <taxon>Cylindrodendrum</taxon>
    </lineage>
</organism>
<feature type="compositionally biased region" description="Basic and acidic residues" evidence="1">
    <location>
        <begin position="165"/>
        <end position="175"/>
    </location>
</feature>
<comment type="caution">
    <text evidence="2">The sequence shown here is derived from an EMBL/GenBank/DDBJ whole genome shotgun (WGS) entry which is preliminary data.</text>
</comment>